<dbReference type="InterPro" id="IPR001054">
    <property type="entry name" value="A/G_cyclase"/>
</dbReference>
<evidence type="ECO:0000256" key="3">
    <source>
        <dbReference type="ARBA" id="ARBA00022692"/>
    </source>
</evidence>
<dbReference type="SUPFAM" id="SSF55073">
    <property type="entry name" value="Nucleotide cyclase"/>
    <property type="match status" value="1"/>
</dbReference>
<dbReference type="PANTHER" id="PTHR11920">
    <property type="entry name" value="GUANYLYL CYCLASE"/>
    <property type="match status" value="1"/>
</dbReference>
<dbReference type="InterPro" id="IPR029787">
    <property type="entry name" value="Nucleotide_cyclase"/>
</dbReference>
<evidence type="ECO:0000256" key="13">
    <source>
        <dbReference type="RuleBase" id="RU000405"/>
    </source>
</evidence>
<comment type="subcellular location">
    <subcellularLocation>
        <location evidence="1">Membrane</location>
        <topology evidence="1">Single-pass type I membrane protein</topology>
    </subcellularLocation>
</comment>
<dbReference type="AlphaFoldDB" id="A0A9D4HAM1"/>
<dbReference type="Gene3D" id="1.10.510.10">
    <property type="entry name" value="Transferase(Phosphotransferase) domain 1"/>
    <property type="match status" value="1"/>
</dbReference>
<evidence type="ECO:0000313" key="17">
    <source>
        <dbReference type="EMBL" id="KAH3713414.1"/>
    </source>
</evidence>
<keyword evidence="11 13" id="KW-0456">Lyase</keyword>
<dbReference type="InterPro" id="IPR050401">
    <property type="entry name" value="Cyclic_nucleotide_synthase"/>
</dbReference>
<keyword evidence="12 14" id="KW-0141">cGMP biosynthesis</keyword>
<keyword evidence="10" id="KW-0325">Glycoprotein</keyword>
<dbReference type="SUPFAM" id="SSF56112">
    <property type="entry name" value="Protein kinase-like (PK-like)"/>
    <property type="match status" value="1"/>
</dbReference>
<keyword evidence="18" id="KW-1185">Reference proteome</keyword>
<protein>
    <recommendedName>
        <fullName evidence="2 14">Guanylate cyclase</fullName>
        <ecNumber evidence="2 14">4.6.1.2</ecNumber>
    </recommendedName>
</protein>
<dbReference type="GO" id="GO:0007168">
    <property type="term" value="P:receptor guanylyl cyclase signaling pathway"/>
    <property type="evidence" value="ECO:0007669"/>
    <property type="project" value="TreeGrafter"/>
</dbReference>
<keyword evidence="7" id="KW-0342">GTP-binding</keyword>
<dbReference type="FunFam" id="3.30.70.1230:FF:000004">
    <property type="entry name" value="Guanylate cyclase"/>
    <property type="match status" value="1"/>
</dbReference>
<keyword evidence="5" id="KW-0547">Nucleotide-binding</keyword>
<dbReference type="SMART" id="SM00044">
    <property type="entry name" value="CYCc"/>
    <property type="match status" value="1"/>
</dbReference>
<dbReference type="EC" id="4.6.1.2" evidence="2 14"/>
<sequence>MAPEHLRLYPASRQRSQAGDVYSFAVILYEMCTRAEPFTEESWYTSIGDTLERIKNCGIKPYRPILNEHEHIPELVQLANQCWEELPSDRPTFQNVRKVLRKIRMTRNNGASKNVLDVLLQRMEQYATNLEGMVEEKTQAFLEEKKRSEELLYKVLPRSVADQLRMGHSVNPEAFECVTIYFSDIVGFTTISANSTPFQVVDLLNDLYTCFDAIIENYDVYKVETIGDAYMVVSGLPERNGNEHVRQIARMSLDILHSVRQFVIRHKPDEQLTARIGLHSGPVCAGVVGRKMPRYCLFGDTVNTASRMESNGKAMTIHISESTMELLLPFGTFTIEERGIIEVKGKGRVRTFWLENESETQGN</sequence>
<dbReference type="PROSITE" id="PS50125">
    <property type="entry name" value="GUANYLATE_CYCLASE_2"/>
    <property type="match status" value="1"/>
</dbReference>
<keyword evidence="6" id="KW-1133">Transmembrane helix</keyword>
<evidence type="ECO:0000256" key="8">
    <source>
        <dbReference type="ARBA" id="ARBA00023136"/>
    </source>
</evidence>
<keyword evidence="4" id="KW-0732">Signal</keyword>
<comment type="caution">
    <text evidence="17">The sequence shown here is derived from an EMBL/GenBank/DDBJ whole genome shotgun (WGS) entry which is preliminary data.</text>
</comment>
<dbReference type="PANTHER" id="PTHR11920:SF494">
    <property type="entry name" value="ATRIAL NATRIURETIC PEPTIDE RECEPTOR 2"/>
    <property type="match status" value="1"/>
</dbReference>
<dbReference type="InterPro" id="IPR000719">
    <property type="entry name" value="Prot_kinase_dom"/>
</dbReference>
<name>A0A9D4HAM1_DREPO</name>
<dbReference type="PROSITE" id="PS50011">
    <property type="entry name" value="PROTEIN_KINASE_DOM"/>
    <property type="match status" value="1"/>
</dbReference>
<dbReference type="Pfam" id="PF00211">
    <property type="entry name" value="Guanylate_cyc"/>
    <property type="match status" value="1"/>
</dbReference>
<proteinExistence type="inferred from homology"/>
<evidence type="ECO:0000256" key="4">
    <source>
        <dbReference type="ARBA" id="ARBA00022729"/>
    </source>
</evidence>
<evidence type="ECO:0000256" key="6">
    <source>
        <dbReference type="ARBA" id="ARBA00022989"/>
    </source>
</evidence>
<dbReference type="Pfam" id="PF07714">
    <property type="entry name" value="PK_Tyr_Ser-Thr"/>
    <property type="match status" value="1"/>
</dbReference>
<evidence type="ECO:0000256" key="10">
    <source>
        <dbReference type="ARBA" id="ARBA00023180"/>
    </source>
</evidence>
<gene>
    <name evidence="17" type="ORF">DPMN_073207</name>
</gene>
<evidence type="ECO:0000256" key="9">
    <source>
        <dbReference type="ARBA" id="ARBA00023170"/>
    </source>
</evidence>
<accession>A0A9D4HAM1</accession>
<dbReference type="GO" id="GO:0004383">
    <property type="term" value="F:guanylate cyclase activity"/>
    <property type="evidence" value="ECO:0007669"/>
    <property type="project" value="UniProtKB-EC"/>
</dbReference>
<reference evidence="17" key="2">
    <citation type="submission" date="2020-11" db="EMBL/GenBank/DDBJ databases">
        <authorList>
            <person name="McCartney M.A."/>
            <person name="Auch B."/>
            <person name="Kono T."/>
            <person name="Mallez S."/>
            <person name="Becker A."/>
            <person name="Gohl D.M."/>
            <person name="Silverstein K.A.T."/>
            <person name="Koren S."/>
            <person name="Bechman K.B."/>
            <person name="Herman A."/>
            <person name="Abrahante J.E."/>
            <person name="Garbe J."/>
        </authorList>
    </citation>
    <scope>NUCLEOTIDE SEQUENCE</scope>
    <source>
        <strain evidence="17">Duluth1</strain>
        <tissue evidence="17">Whole animal</tissue>
    </source>
</reference>
<dbReference type="GO" id="GO:0004016">
    <property type="term" value="F:adenylate cyclase activity"/>
    <property type="evidence" value="ECO:0007669"/>
    <property type="project" value="TreeGrafter"/>
</dbReference>
<organism evidence="17 18">
    <name type="scientific">Dreissena polymorpha</name>
    <name type="common">Zebra mussel</name>
    <name type="synonym">Mytilus polymorpha</name>
    <dbReference type="NCBI Taxonomy" id="45954"/>
    <lineage>
        <taxon>Eukaryota</taxon>
        <taxon>Metazoa</taxon>
        <taxon>Spiralia</taxon>
        <taxon>Lophotrochozoa</taxon>
        <taxon>Mollusca</taxon>
        <taxon>Bivalvia</taxon>
        <taxon>Autobranchia</taxon>
        <taxon>Heteroconchia</taxon>
        <taxon>Euheterodonta</taxon>
        <taxon>Imparidentia</taxon>
        <taxon>Neoheterodontei</taxon>
        <taxon>Myida</taxon>
        <taxon>Dreissenoidea</taxon>
        <taxon>Dreissenidae</taxon>
        <taxon>Dreissena</taxon>
    </lineage>
</organism>
<dbReference type="EMBL" id="JAIWYP010000014">
    <property type="protein sequence ID" value="KAH3713414.1"/>
    <property type="molecule type" value="Genomic_DNA"/>
</dbReference>
<reference evidence="17" key="1">
    <citation type="journal article" date="2019" name="bioRxiv">
        <title>The Genome of the Zebra Mussel, Dreissena polymorpha: A Resource for Invasive Species Research.</title>
        <authorList>
            <person name="McCartney M.A."/>
            <person name="Auch B."/>
            <person name="Kono T."/>
            <person name="Mallez S."/>
            <person name="Zhang Y."/>
            <person name="Obille A."/>
            <person name="Becker A."/>
            <person name="Abrahante J.E."/>
            <person name="Garbe J."/>
            <person name="Badalamenti J.P."/>
            <person name="Herman A."/>
            <person name="Mangelson H."/>
            <person name="Liachko I."/>
            <person name="Sullivan S."/>
            <person name="Sone E.D."/>
            <person name="Koren S."/>
            <person name="Silverstein K.A.T."/>
            <person name="Beckman K.B."/>
            <person name="Gohl D.M."/>
        </authorList>
    </citation>
    <scope>NUCLEOTIDE SEQUENCE</scope>
    <source>
        <strain evidence="17">Duluth1</strain>
        <tissue evidence="17">Whole animal</tissue>
    </source>
</reference>
<dbReference type="GO" id="GO:0005886">
    <property type="term" value="C:plasma membrane"/>
    <property type="evidence" value="ECO:0007669"/>
    <property type="project" value="TreeGrafter"/>
</dbReference>
<evidence type="ECO:0000256" key="7">
    <source>
        <dbReference type="ARBA" id="ARBA00023134"/>
    </source>
</evidence>
<dbReference type="InterPro" id="IPR001245">
    <property type="entry name" value="Ser-Thr/Tyr_kinase_cat_dom"/>
</dbReference>
<comment type="catalytic activity">
    <reaction evidence="14">
        <text>GTP = 3',5'-cyclic GMP + diphosphate</text>
        <dbReference type="Rhea" id="RHEA:13665"/>
        <dbReference type="ChEBI" id="CHEBI:33019"/>
        <dbReference type="ChEBI" id="CHEBI:37565"/>
        <dbReference type="ChEBI" id="CHEBI:57746"/>
        <dbReference type="EC" id="4.6.1.2"/>
    </reaction>
</comment>
<keyword evidence="8" id="KW-0472">Membrane</keyword>
<evidence type="ECO:0000259" key="16">
    <source>
        <dbReference type="PROSITE" id="PS50125"/>
    </source>
</evidence>
<dbReference type="GO" id="GO:0005525">
    <property type="term" value="F:GTP binding"/>
    <property type="evidence" value="ECO:0007669"/>
    <property type="project" value="UniProtKB-KW"/>
</dbReference>
<evidence type="ECO:0000256" key="11">
    <source>
        <dbReference type="ARBA" id="ARBA00023239"/>
    </source>
</evidence>
<dbReference type="Gene3D" id="3.30.70.1230">
    <property type="entry name" value="Nucleotide cyclase"/>
    <property type="match status" value="1"/>
</dbReference>
<evidence type="ECO:0000259" key="15">
    <source>
        <dbReference type="PROSITE" id="PS50011"/>
    </source>
</evidence>
<dbReference type="CDD" id="cd07302">
    <property type="entry name" value="CHD"/>
    <property type="match status" value="1"/>
</dbReference>
<keyword evidence="9" id="KW-0675">Receptor</keyword>
<dbReference type="PROSITE" id="PS00452">
    <property type="entry name" value="GUANYLATE_CYCLASE_1"/>
    <property type="match status" value="1"/>
</dbReference>
<evidence type="ECO:0000256" key="2">
    <source>
        <dbReference type="ARBA" id="ARBA00012202"/>
    </source>
</evidence>
<feature type="domain" description="Guanylate cyclase" evidence="16">
    <location>
        <begin position="179"/>
        <end position="309"/>
    </location>
</feature>
<evidence type="ECO:0000256" key="1">
    <source>
        <dbReference type="ARBA" id="ARBA00004479"/>
    </source>
</evidence>
<evidence type="ECO:0000313" key="18">
    <source>
        <dbReference type="Proteomes" id="UP000828390"/>
    </source>
</evidence>
<comment type="similarity">
    <text evidence="13">Belongs to the adenylyl cyclase class-4/guanylyl cyclase family.</text>
</comment>
<evidence type="ECO:0000256" key="14">
    <source>
        <dbReference type="RuleBase" id="RU003431"/>
    </source>
</evidence>
<dbReference type="GO" id="GO:0005524">
    <property type="term" value="F:ATP binding"/>
    <property type="evidence" value="ECO:0007669"/>
    <property type="project" value="InterPro"/>
</dbReference>
<dbReference type="Proteomes" id="UP000828390">
    <property type="component" value="Unassembled WGS sequence"/>
</dbReference>
<dbReference type="GO" id="GO:0001653">
    <property type="term" value="F:peptide receptor activity"/>
    <property type="evidence" value="ECO:0007669"/>
    <property type="project" value="TreeGrafter"/>
</dbReference>
<dbReference type="GO" id="GO:0004672">
    <property type="term" value="F:protein kinase activity"/>
    <property type="evidence" value="ECO:0007669"/>
    <property type="project" value="InterPro"/>
</dbReference>
<evidence type="ECO:0000256" key="5">
    <source>
        <dbReference type="ARBA" id="ARBA00022741"/>
    </source>
</evidence>
<feature type="domain" description="Protein kinase" evidence="15">
    <location>
        <begin position="1"/>
        <end position="105"/>
    </location>
</feature>
<evidence type="ECO:0000256" key="12">
    <source>
        <dbReference type="ARBA" id="ARBA00023293"/>
    </source>
</evidence>
<dbReference type="InterPro" id="IPR018297">
    <property type="entry name" value="A/G_cyclase_CS"/>
</dbReference>
<dbReference type="GO" id="GO:0035556">
    <property type="term" value="P:intracellular signal transduction"/>
    <property type="evidence" value="ECO:0007669"/>
    <property type="project" value="InterPro"/>
</dbReference>
<dbReference type="InterPro" id="IPR011009">
    <property type="entry name" value="Kinase-like_dom_sf"/>
</dbReference>
<keyword evidence="3" id="KW-0812">Transmembrane</keyword>